<dbReference type="InterPro" id="IPR017455">
    <property type="entry name" value="Znf_FYVE-rel"/>
</dbReference>
<keyword evidence="2 4" id="KW-0863">Zinc-finger</keyword>
<evidence type="ECO:0000256" key="3">
    <source>
        <dbReference type="ARBA" id="ARBA00022833"/>
    </source>
</evidence>
<dbReference type="OrthoDB" id="156321at2759"/>
<feature type="compositionally biased region" description="Basic residues" evidence="5">
    <location>
        <begin position="476"/>
        <end position="487"/>
    </location>
</feature>
<evidence type="ECO:0000256" key="5">
    <source>
        <dbReference type="SAM" id="MobiDB-lite"/>
    </source>
</evidence>
<dbReference type="EMBL" id="JAGDFM010000303">
    <property type="protein sequence ID" value="KAG7380248.1"/>
    <property type="molecule type" value="Genomic_DNA"/>
</dbReference>
<dbReference type="PROSITE" id="PS50178">
    <property type="entry name" value="ZF_FYVE"/>
    <property type="match status" value="1"/>
</dbReference>
<name>A0A8T1VJA2_9STRA</name>
<reference evidence="7" key="1">
    <citation type="submission" date="2021-02" db="EMBL/GenBank/DDBJ databases">
        <authorList>
            <person name="Palmer J.M."/>
        </authorList>
    </citation>
    <scope>NUCLEOTIDE SEQUENCE</scope>
    <source>
        <strain evidence="7">SCRP734</strain>
    </source>
</reference>
<dbReference type="AlphaFoldDB" id="A0A8T1VJA2"/>
<keyword evidence="3" id="KW-0862">Zinc</keyword>
<feature type="compositionally biased region" description="Basic and acidic residues" evidence="5">
    <location>
        <begin position="698"/>
        <end position="713"/>
    </location>
</feature>
<dbReference type="InterPro" id="IPR052727">
    <property type="entry name" value="Rab4/Rab5_effector"/>
</dbReference>
<evidence type="ECO:0000256" key="1">
    <source>
        <dbReference type="ARBA" id="ARBA00022723"/>
    </source>
</evidence>
<evidence type="ECO:0000256" key="2">
    <source>
        <dbReference type="ARBA" id="ARBA00022771"/>
    </source>
</evidence>
<keyword evidence="8" id="KW-1185">Reference proteome</keyword>
<dbReference type="PANTHER" id="PTHR13510">
    <property type="entry name" value="FYVE-FINGER-CONTAINING RAB5 EFFECTOR PROTEIN RABENOSYN-5-RELATED"/>
    <property type="match status" value="1"/>
</dbReference>
<feature type="compositionally biased region" description="Low complexity" evidence="5">
    <location>
        <begin position="617"/>
        <end position="642"/>
    </location>
</feature>
<keyword evidence="1" id="KW-0479">Metal-binding</keyword>
<sequence>MRVKSAAAASAQTLLQDNANCVAHVLQTNFFSRTASPSVSASWERAASRPPINVSPYVHTRDCGGRRRSTAASCQAVIGTLQDAMRALHADDTSSYRRVESELFGADLLLDARVLDSLVPRAKETPYRYVGLKHVKYQSMLDERHAEEFLLMETVGRGVHPVSGHKFVFKMLRSVDVPEREFEMRSANSHHAQLQVHRGAIHAMLLVLAETSHRGILKMQLWLDVELTKCAEPFYGAFSSLHDAYSLSIRYRQLVENFAATSGDAAIAASTKTSRFGILTSRSNRERKCQTCQRALGFFSRKKKHLCNVCGIFVCSSCLSTTSFQSWKLCGLCYQRNKRLVNRTRVSKMASLASGIGGTLQYITRIGRSYSRQRDSILFATAEAAGELAPNPMQDTKQRPNERYATRDVARRRRMEEDELLFDHDTKPLARSVIGVRRAVRGSANVDPRPDFVDVGRPLSARSNLSMSQGPGGRKNSLRHSLLHRGKGSYDPNEDMSRELSASFFDGTNGSFRTSELSSSRVQISRSSSFADQKLESVASSDTKEKSESTKSDSSNSTTSSGSGERQTSPTPEPDIQRVGPQRVPAPAPPKQVEQPRLSNYPPRRSNPMYRVHSGRSRVSNSSRSSSSSSSHRSSSSSSSRRSAFKGWASASAGPRMVSAKTSTARRKSKFEDEGNQVPSAWRTAGYDDFGAPIKQGRGYDDQPQHGRVYEWI</sequence>
<feature type="domain" description="FYVE-type" evidence="6">
    <location>
        <begin position="283"/>
        <end position="338"/>
    </location>
</feature>
<protein>
    <recommendedName>
        <fullName evidence="6">FYVE-type domain-containing protein</fullName>
    </recommendedName>
</protein>
<organism evidence="7 8">
    <name type="scientific">Phytophthora pseudosyringae</name>
    <dbReference type="NCBI Taxonomy" id="221518"/>
    <lineage>
        <taxon>Eukaryota</taxon>
        <taxon>Sar</taxon>
        <taxon>Stramenopiles</taxon>
        <taxon>Oomycota</taxon>
        <taxon>Peronosporomycetes</taxon>
        <taxon>Peronosporales</taxon>
        <taxon>Peronosporaceae</taxon>
        <taxon>Phytophthora</taxon>
    </lineage>
</organism>
<feature type="compositionally biased region" description="Low complexity" evidence="5">
    <location>
        <begin position="552"/>
        <end position="565"/>
    </location>
</feature>
<evidence type="ECO:0000259" key="6">
    <source>
        <dbReference type="PROSITE" id="PS50178"/>
    </source>
</evidence>
<dbReference type="GO" id="GO:0008270">
    <property type="term" value="F:zinc ion binding"/>
    <property type="evidence" value="ECO:0007669"/>
    <property type="project" value="UniProtKB-KW"/>
</dbReference>
<evidence type="ECO:0000256" key="4">
    <source>
        <dbReference type="PROSITE-ProRule" id="PRU00091"/>
    </source>
</evidence>
<accession>A0A8T1VJA2</accession>
<feature type="region of interest" description="Disordered" evidence="5">
    <location>
        <begin position="445"/>
        <end position="713"/>
    </location>
</feature>
<dbReference type="CDD" id="cd00065">
    <property type="entry name" value="FYVE_like_SF"/>
    <property type="match status" value="1"/>
</dbReference>
<evidence type="ECO:0000313" key="8">
    <source>
        <dbReference type="Proteomes" id="UP000694044"/>
    </source>
</evidence>
<feature type="compositionally biased region" description="Basic and acidic residues" evidence="5">
    <location>
        <begin position="542"/>
        <end position="551"/>
    </location>
</feature>
<evidence type="ECO:0000313" key="7">
    <source>
        <dbReference type="EMBL" id="KAG7380248.1"/>
    </source>
</evidence>
<comment type="caution">
    <text evidence="7">The sequence shown here is derived from an EMBL/GenBank/DDBJ whole genome shotgun (WGS) entry which is preliminary data.</text>
</comment>
<feature type="compositionally biased region" description="Low complexity" evidence="5">
    <location>
        <begin position="515"/>
        <end position="529"/>
    </location>
</feature>
<proteinExistence type="predicted"/>
<dbReference type="Proteomes" id="UP000694044">
    <property type="component" value="Unassembled WGS sequence"/>
</dbReference>
<gene>
    <name evidence="7" type="ORF">PHYPSEUDO_007600</name>
</gene>
<dbReference type="PANTHER" id="PTHR13510:SF44">
    <property type="entry name" value="RABENOSYN-5"/>
    <property type="match status" value="1"/>
</dbReference>